<name>A0ABT1EJZ3_9FIRM</name>
<gene>
    <name evidence="2" type="ORF">NK118_12265</name>
</gene>
<organism evidence="2 3">
    <name type="scientific">Ohessyouella blattaphilus</name>
    <dbReference type="NCBI Taxonomy" id="2949333"/>
    <lineage>
        <taxon>Bacteria</taxon>
        <taxon>Bacillati</taxon>
        <taxon>Bacillota</taxon>
        <taxon>Clostridia</taxon>
        <taxon>Lachnospirales</taxon>
        <taxon>Lachnospiraceae</taxon>
        <taxon>Ohessyouella</taxon>
    </lineage>
</organism>
<accession>A0ABT1EJZ3</accession>
<dbReference type="EMBL" id="JAMZFV010000021">
    <property type="protein sequence ID" value="MCP1111025.1"/>
    <property type="molecule type" value="Genomic_DNA"/>
</dbReference>
<proteinExistence type="predicted"/>
<reference evidence="2 3" key="1">
    <citation type="journal article" date="2022" name="Genome Biol. Evol.">
        <title>Host diet, physiology and behaviors set the stage for Lachnospiraceae cladogenesis.</title>
        <authorList>
            <person name="Vera-Ponce De Leon A."/>
            <person name="Schneider M."/>
            <person name="Jahnes B.C."/>
            <person name="Sadowski V."/>
            <person name="Camuy-Velez L.A."/>
            <person name="Duan J."/>
            <person name="Sabree Z.L."/>
        </authorList>
    </citation>
    <scope>NUCLEOTIDE SEQUENCE [LARGE SCALE GENOMIC DNA]</scope>
    <source>
        <strain evidence="2 3">PAL227</strain>
    </source>
</reference>
<dbReference type="Pfam" id="PF06114">
    <property type="entry name" value="Peptidase_M78"/>
    <property type="match status" value="1"/>
</dbReference>
<dbReference type="PANTHER" id="PTHR43236:SF1">
    <property type="entry name" value="BLL7220 PROTEIN"/>
    <property type="match status" value="1"/>
</dbReference>
<dbReference type="InterPro" id="IPR052345">
    <property type="entry name" value="Rad_response_metalloprotease"/>
</dbReference>
<evidence type="ECO:0000259" key="1">
    <source>
        <dbReference type="Pfam" id="PF06114"/>
    </source>
</evidence>
<evidence type="ECO:0000313" key="2">
    <source>
        <dbReference type="EMBL" id="MCP1111025.1"/>
    </source>
</evidence>
<dbReference type="InterPro" id="IPR010359">
    <property type="entry name" value="IrrE_HExxH"/>
</dbReference>
<sequence length="268" mass="30858">MLDQKKKTIEMCADREREQYIKNAYGIVNIFRDCRDRGYKLIRYPIGEENVLGFAQLRDGDKIIFSNSSSRLSREIFTVAHELGHHVLHLSEDKSEIIDDNFDGTSDEEEEANHFAISFLAPKDLVRKYVEYEMPNSQSAWAALDIAKMMIAFNLSFEACLNRLQNLSLLDSVNRHRLTLEKSANSVSNYVRILDDSCNINKASEVIAIPDEFLKWVLYNYENRVIPQETLEKSLNFLKLKPSDVGIDTTKKIAEDLNLDDLLGRLDD</sequence>
<feature type="domain" description="IrrE N-terminal-like" evidence="1">
    <location>
        <begin position="34"/>
        <end position="164"/>
    </location>
</feature>
<dbReference type="RefSeq" id="WP_262069906.1">
    <property type="nucleotide sequence ID" value="NZ_JAMXOC010000021.1"/>
</dbReference>
<dbReference type="Gene3D" id="1.10.10.2910">
    <property type="match status" value="1"/>
</dbReference>
<protein>
    <submittedName>
        <fullName evidence="2">ImmA/IrrE family metallo-endopeptidase</fullName>
    </submittedName>
</protein>
<dbReference type="PANTHER" id="PTHR43236">
    <property type="entry name" value="ANTITOXIN HIGA1"/>
    <property type="match status" value="1"/>
</dbReference>
<keyword evidence="3" id="KW-1185">Reference proteome</keyword>
<evidence type="ECO:0000313" key="3">
    <source>
        <dbReference type="Proteomes" id="UP001523565"/>
    </source>
</evidence>
<dbReference type="Proteomes" id="UP001523565">
    <property type="component" value="Unassembled WGS sequence"/>
</dbReference>
<comment type="caution">
    <text evidence="2">The sequence shown here is derived from an EMBL/GenBank/DDBJ whole genome shotgun (WGS) entry which is preliminary data.</text>
</comment>